<name>A0A1I7E5E7_9BACT</name>
<sequence length="396" mass="40080">MSLSKEQLQNFHAFNQRLGFEPAAQSVFPQEVKNGRLILSKDPAKSSVPPKIITIKSLDELKALINAPDTGSDDHIDYLPSLNLAVSKNKSELSKDDRLQLKKIALSYVIGNPDKVGSANIELINKLSFPLTLAAFTAENYTVKSGEILTLKDGVAPNFGTLTVEQGGQIESDGTAYLSCQKLIQQGQVTSGTYTIRCELPAIEPQKAESGTPGTTPTAPGEKGQNGVKCGSHCKTSPTNGGKGTGGGNGGHGHEGLHGSHGPILYCQIANIEGNIAIYAGAQEGQKGGDGGPAGNGGPGGPPGDSPSGCPTAQTGPQGNGGTGGDGNRGGDGGDGAQVYFTYSGSGSVSPFFGHTNGATGGLKGNKGTGIPDGDDGKPGGNGNPGAPPVIKAIPN</sequence>
<feature type="region of interest" description="Disordered" evidence="1">
    <location>
        <begin position="283"/>
        <end position="396"/>
    </location>
</feature>
<dbReference type="STRING" id="305507.SAMN04489724_0105"/>
<evidence type="ECO:0000313" key="2">
    <source>
        <dbReference type="EMBL" id="SFU19129.1"/>
    </source>
</evidence>
<reference evidence="3" key="1">
    <citation type="submission" date="2016-10" db="EMBL/GenBank/DDBJ databases">
        <authorList>
            <person name="Varghese N."/>
            <person name="Submissions S."/>
        </authorList>
    </citation>
    <scope>NUCLEOTIDE SEQUENCE [LARGE SCALE GENOMIC DNA]</scope>
    <source>
        <strain evidence="3">DSM 23445</strain>
    </source>
</reference>
<keyword evidence="3" id="KW-1185">Reference proteome</keyword>
<dbReference type="OrthoDB" id="9818052at2"/>
<feature type="compositionally biased region" description="Gly residues" evidence="1">
    <location>
        <begin position="359"/>
        <end position="368"/>
    </location>
</feature>
<evidence type="ECO:0000256" key="1">
    <source>
        <dbReference type="SAM" id="MobiDB-lite"/>
    </source>
</evidence>
<feature type="compositionally biased region" description="Low complexity" evidence="1">
    <location>
        <begin position="306"/>
        <end position="317"/>
    </location>
</feature>
<accession>A0A1I7E5E7</accession>
<feature type="compositionally biased region" description="Gly residues" evidence="1">
    <location>
        <begin position="241"/>
        <end position="251"/>
    </location>
</feature>
<proteinExistence type="predicted"/>
<gene>
    <name evidence="2" type="ORF">SAMN04489724_0105</name>
</gene>
<protein>
    <submittedName>
        <fullName evidence="2">Uncharacterized protein</fullName>
    </submittedName>
</protein>
<feature type="compositionally biased region" description="Gly residues" evidence="1">
    <location>
        <begin position="286"/>
        <end position="299"/>
    </location>
</feature>
<feature type="compositionally biased region" description="Gly residues" evidence="1">
    <location>
        <begin position="318"/>
        <end position="336"/>
    </location>
</feature>
<organism evidence="2 3">
    <name type="scientific">Algoriphagus locisalis</name>
    <dbReference type="NCBI Taxonomy" id="305507"/>
    <lineage>
        <taxon>Bacteria</taxon>
        <taxon>Pseudomonadati</taxon>
        <taxon>Bacteroidota</taxon>
        <taxon>Cytophagia</taxon>
        <taxon>Cytophagales</taxon>
        <taxon>Cyclobacteriaceae</taxon>
        <taxon>Algoriphagus</taxon>
    </lineage>
</organism>
<dbReference type="RefSeq" id="WP_091698134.1">
    <property type="nucleotide sequence ID" value="NZ_FPBF01000010.1"/>
</dbReference>
<feature type="region of interest" description="Disordered" evidence="1">
    <location>
        <begin position="205"/>
        <end position="256"/>
    </location>
</feature>
<evidence type="ECO:0000313" key="3">
    <source>
        <dbReference type="Proteomes" id="UP000199673"/>
    </source>
</evidence>
<dbReference type="EMBL" id="FPBF01000010">
    <property type="protein sequence ID" value="SFU19129.1"/>
    <property type="molecule type" value="Genomic_DNA"/>
</dbReference>
<dbReference type="AlphaFoldDB" id="A0A1I7E5E7"/>
<dbReference type="Proteomes" id="UP000199673">
    <property type="component" value="Unassembled WGS sequence"/>
</dbReference>
<feature type="compositionally biased region" description="Low complexity" evidence="1">
    <location>
        <begin position="211"/>
        <end position="221"/>
    </location>
</feature>